<dbReference type="SUPFAM" id="SSF50630">
    <property type="entry name" value="Acid proteases"/>
    <property type="match status" value="1"/>
</dbReference>
<feature type="compositionally biased region" description="Polar residues" evidence="1">
    <location>
        <begin position="34"/>
        <end position="51"/>
    </location>
</feature>
<evidence type="ECO:0000313" key="4">
    <source>
        <dbReference type="EMBL" id="CAE0259778.1"/>
    </source>
</evidence>
<protein>
    <submittedName>
        <fullName evidence="4">Uncharacterized protein</fullName>
    </submittedName>
</protein>
<organism evidence="4">
    <name type="scientific">Palpitomonas bilix</name>
    <dbReference type="NCBI Taxonomy" id="652834"/>
    <lineage>
        <taxon>Eukaryota</taxon>
        <taxon>Eukaryota incertae sedis</taxon>
    </lineage>
</organism>
<evidence type="ECO:0000256" key="1">
    <source>
        <dbReference type="SAM" id="MobiDB-lite"/>
    </source>
</evidence>
<feature type="chain" id="PRO_5031270396" evidence="3">
    <location>
        <begin position="27"/>
        <end position="434"/>
    </location>
</feature>
<keyword evidence="2" id="KW-0812">Transmembrane</keyword>
<evidence type="ECO:0000256" key="2">
    <source>
        <dbReference type="SAM" id="Phobius"/>
    </source>
</evidence>
<feature type="region of interest" description="Disordered" evidence="1">
    <location>
        <begin position="34"/>
        <end position="53"/>
    </location>
</feature>
<sequence>MRSVISTRAVMVWSLLCVQCMMSATAIPTTLDDSTLSSQYDPTRSSTSSAENALLPSHEVQISNMGKRVHDRYLVGGEDGFSFSKEAEVLCASDIPLVGNTAAGAFGLGLTSTSKQCGLRQLAAEKLGEKKRGVWAMHVGGKDARLDMYENTTEVWSSLSPLLSPSASSPNARLAVREARVNDVAFLKTKEPMLCVIDPSLRGIKLPKTLAGAFADETLLVANAEGVFQNYITSLGAIQKSESFDAAKSTLHLQLSNGMTVDVPLRGEEGTSVKVEEASAAAPSACVLGQAFLQNAVLLAYEYEKEGGGRGMKVEGVGRARPITSSPPTSSLPLYCREVEEGERKGAEMCSIEFHIGTPFKDVQLMLLPYVNNVVMKCPLKIMTVYKRSPLLSPGAFLIMAIAGYFLYSMFGGGGQGLRIGSLIGGGGGRRLGR</sequence>
<keyword evidence="3" id="KW-0732">Signal</keyword>
<accession>A0A7S3GAE4</accession>
<keyword evidence="2" id="KW-0472">Membrane</keyword>
<proteinExistence type="predicted"/>
<dbReference type="AlphaFoldDB" id="A0A7S3GAE4"/>
<dbReference type="EMBL" id="HBIB01033970">
    <property type="protein sequence ID" value="CAE0259778.1"/>
    <property type="molecule type" value="Transcribed_RNA"/>
</dbReference>
<reference evidence="4" key="1">
    <citation type="submission" date="2021-01" db="EMBL/GenBank/DDBJ databases">
        <authorList>
            <person name="Corre E."/>
            <person name="Pelletier E."/>
            <person name="Niang G."/>
            <person name="Scheremetjew M."/>
            <person name="Finn R."/>
            <person name="Kale V."/>
            <person name="Holt S."/>
            <person name="Cochrane G."/>
            <person name="Meng A."/>
            <person name="Brown T."/>
            <person name="Cohen L."/>
        </authorList>
    </citation>
    <scope>NUCLEOTIDE SEQUENCE</scope>
    <source>
        <strain evidence="4">NIES-2562</strain>
    </source>
</reference>
<dbReference type="InterPro" id="IPR021109">
    <property type="entry name" value="Peptidase_aspartic_dom_sf"/>
</dbReference>
<feature type="transmembrane region" description="Helical" evidence="2">
    <location>
        <begin position="391"/>
        <end position="411"/>
    </location>
</feature>
<keyword evidence="2" id="KW-1133">Transmembrane helix</keyword>
<name>A0A7S3GAE4_9EUKA</name>
<gene>
    <name evidence="4" type="ORF">PBIL07802_LOCUS22054</name>
</gene>
<feature type="signal peptide" evidence="3">
    <location>
        <begin position="1"/>
        <end position="26"/>
    </location>
</feature>
<evidence type="ECO:0000256" key="3">
    <source>
        <dbReference type="SAM" id="SignalP"/>
    </source>
</evidence>